<name>A0A239K9Y9_9ACTN</name>
<organism evidence="2 3">
    <name type="scientific">Actinacidiphila glaucinigra</name>
    <dbReference type="NCBI Taxonomy" id="235986"/>
    <lineage>
        <taxon>Bacteria</taxon>
        <taxon>Bacillati</taxon>
        <taxon>Actinomycetota</taxon>
        <taxon>Actinomycetes</taxon>
        <taxon>Kitasatosporales</taxon>
        <taxon>Streptomycetaceae</taxon>
        <taxon>Actinacidiphila</taxon>
    </lineage>
</organism>
<feature type="compositionally biased region" description="Basic and acidic residues" evidence="1">
    <location>
        <begin position="1"/>
        <end position="10"/>
    </location>
</feature>
<dbReference type="AlphaFoldDB" id="A0A239K9Y9"/>
<dbReference type="RefSeq" id="WP_089226341.1">
    <property type="nucleotide sequence ID" value="NZ_FZOF01000015.1"/>
</dbReference>
<protein>
    <submittedName>
        <fullName evidence="2">Uncharacterized protein</fullName>
    </submittedName>
</protein>
<dbReference type="OrthoDB" id="3854519at2"/>
<keyword evidence="3" id="KW-1185">Reference proteome</keyword>
<accession>A0A239K9Y9</accession>
<gene>
    <name evidence="2" type="ORF">SAMN05216252_11549</name>
</gene>
<dbReference type="EMBL" id="FZOF01000015">
    <property type="protein sequence ID" value="SNT14463.1"/>
    <property type="molecule type" value="Genomic_DNA"/>
</dbReference>
<evidence type="ECO:0000256" key="1">
    <source>
        <dbReference type="SAM" id="MobiDB-lite"/>
    </source>
</evidence>
<evidence type="ECO:0000313" key="2">
    <source>
        <dbReference type="EMBL" id="SNT14463.1"/>
    </source>
</evidence>
<dbReference type="Proteomes" id="UP000198280">
    <property type="component" value="Unassembled WGS sequence"/>
</dbReference>
<sequence length="75" mass="7947">MPVYEMRAEYDTENGGPAGDSPPRAWHMVEDGAATGLCGRELSPAAAVQAEDVWGTPAAQPFCHSCGALYLRHTA</sequence>
<feature type="region of interest" description="Disordered" evidence="1">
    <location>
        <begin position="1"/>
        <end position="23"/>
    </location>
</feature>
<evidence type="ECO:0000313" key="3">
    <source>
        <dbReference type="Proteomes" id="UP000198280"/>
    </source>
</evidence>
<proteinExistence type="predicted"/>
<reference evidence="2 3" key="1">
    <citation type="submission" date="2017-06" db="EMBL/GenBank/DDBJ databases">
        <authorList>
            <person name="Kim H.J."/>
            <person name="Triplett B.A."/>
        </authorList>
    </citation>
    <scope>NUCLEOTIDE SEQUENCE [LARGE SCALE GENOMIC DNA]</scope>
    <source>
        <strain evidence="2 3">CGMCC 4.1858</strain>
    </source>
</reference>